<evidence type="ECO:0000256" key="7">
    <source>
        <dbReference type="RuleBase" id="RU367016"/>
    </source>
</evidence>
<dbReference type="InterPro" id="IPR032818">
    <property type="entry name" value="DedA-like"/>
</dbReference>
<feature type="transmembrane region" description="Helical" evidence="7">
    <location>
        <begin position="28"/>
        <end position="49"/>
    </location>
</feature>
<evidence type="ECO:0000259" key="8">
    <source>
        <dbReference type="Pfam" id="PF09335"/>
    </source>
</evidence>
<keyword evidence="5 7" id="KW-1133">Transmembrane helix</keyword>
<protein>
    <recommendedName>
        <fullName evidence="8">VTT domain-containing protein</fullName>
    </recommendedName>
</protein>
<dbReference type="InterPro" id="IPR058127">
    <property type="entry name" value="DedA"/>
</dbReference>
<feature type="transmembrane region" description="Helical" evidence="7">
    <location>
        <begin position="188"/>
        <end position="206"/>
    </location>
</feature>
<feature type="transmembrane region" description="Helical" evidence="7">
    <location>
        <begin position="55"/>
        <end position="82"/>
    </location>
</feature>
<evidence type="ECO:0000313" key="9">
    <source>
        <dbReference type="EMBL" id="PIR04631.1"/>
    </source>
</evidence>
<evidence type="ECO:0000256" key="4">
    <source>
        <dbReference type="ARBA" id="ARBA00022692"/>
    </source>
</evidence>
<dbReference type="AlphaFoldDB" id="A0A2H0N6W6"/>
<comment type="caution">
    <text evidence="9">The sequence shown here is derived from an EMBL/GenBank/DDBJ whole genome shotgun (WGS) entry which is preliminary data.</text>
</comment>
<dbReference type="PANTHER" id="PTHR30353">
    <property type="entry name" value="INNER MEMBRANE PROTEIN DEDA-RELATED"/>
    <property type="match status" value="1"/>
</dbReference>
<reference evidence="9 10" key="1">
    <citation type="submission" date="2017-09" db="EMBL/GenBank/DDBJ databases">
        <title>Depth-based differentiation of microbial function through sediment-hosted aquifers and enrichment of novel symbionts in the deep terrestrial subsurface.</title>
        <authorList>
            <person name="Probst A.J."/>
            <person name="Ladd B."/>
            <person name="Jarett J.K."/>
            <person name="Geller-Mcgrath D.E."/>
            <person name="Sieber C.M."/>
            <person name="Emerson J.B."/>
            <person name="Anantharaman K."/>
            <person name="Thomas B.C."/>
            <person name="Malmstrom R."/>
            <person name="Stieglmeier M."/>
            <person name="Klingl A."/>
            <person name="Woyke T."/>
            <person name="Ryan C.M."/>
            <person name="Banfield J.F."/>
        </authorList>
    </citation>
    <scope>NUCLEOTIDE SEQUENCE [LARGE SCALE GENOMIC DNA]</scope>
    <source>
        <strain evidence="9">CG11_big_fil_rev_8_21_14_0_20_35_14</strain>
    </source>
</reference>
<keyword evidence="6 7" id="KW-0472">Membrane</keyword>
<comment type="similarity">
    <text evidence="2 7">Belongs to the DedA family.</text>
</comment>
<sequence>MEIILKSLDIIIHLDKYLSLIATDFGPWIYSLLFVIIFAETGLVIMPFLPGDSLLFAAGALAAQGALSIELLIVLLFIAGVLGDAINYWIGRVIGPKVFKYEDSRFLKKEYLEKTHDFYAKYGSKTIILARFLPIVRTFAPFVAGIGKMSYRTFTFYNIIGTTIWVFLFLEAGYVFGNIEVVKANFSVVILIIIILSIVPSIVEYYRSRRNIDNN</sequence>
<dbReference type="Proteomes" id="UP000229893">
    <property type="component" value="Unassembled WGS sequence"/>
</dbReference>
<feature type="domain" description="VTT" evidence="8">
    <location>
        <begin position="49"/>
        <end position="174"/>
    </location>
</feature>
<gene>
    <name evidence="9" type="ORF">COV57_03565</name>
</gene>
<keyword evidence="3 7" id="KW-1003">Cell membrane</keyword>
<evidence type="ECO:0000256" key="3">
    <source>
        <dbReference type="ARBA" id="ARBA00022475"/>
    </source>
</evidence>
<proteinExistence type="inferred from homology"/>
<evidence type="ECO:0000256" key="5">
    <source>
        <dbReference type="ARBA" id="ARBA00022989"/>
    </source>
</evidence>
<name>A0A2H0N6W6_9BACT</name>
<dbReference type="EMBL" id="PCWO01000050">
    <property type="protein sequence ID" value="PIR04631.1"/>
    <property type="molecule type" value="Genomic_DNA"/>
</dbReference>
<accession>A0A2H0N6W6</accession>
<evidence type="ECO:0000256" key="2">
    <source>
        <dbReference type="ARBA" id="ARBA00010792"/>
    </source>
</evidence>
<evidence type="ECO:0000256" key="1">
    <source>
        <dbReference type="ARBA" id="ARBA00004651"/>
    </source>
</evidence>
<evidence type="ECO:0000313" key="10">
    <source>
        <dbReference type="Proteomes" id="UP000229893"/>
    </source>
</evidence>
<dbReference type="GO" id="GO:0005886">
    <property type="term" value="C:plasma membrane"/>
    <property type="evidence" value="ECO:0007669"/>
    <property type="project" value="UniProtKB-SubCell"/>
</dbReference>
<comment type="subcellular location">
    <subcellularLocation>
        <location evidence="1 7">Cell membrane</location>
        <topology evidence="1 7">Multi-pass membrane protein</topology>
    </subcellularLocation>
</comment>
<feature type="transmembrane region" description="Helical" evidence="7">
    <location>
        <begin position="156"/>
        <end position="176"/>
    </location>
</feature>
<dbReference type="Pfam" id="PF09335">
    <property type="entry name" value="VTT_dom"/>
    <property type="match status" value="1"/>
</dbReference>
<dbReference type="InterPro" id="IPR032816">
    <property type="entry name" value="VTT_dom"/>
</dbReference>
<evidence type="ECO:0000256" key="6">
    <source>
        <dbReference type="ARBA" id="ARBA00023136"/>
    </source>
</evidence>
<organism evidence="9 10">
    <name type="scientific">Candidatus Liptonbacteria bacterium CG11_big_fil_rev_8_21_14_0_20_35_14</name>
    <dbReference type="NCBI Taxonomy" id="1974634"/>
    <lineage>
        <taxon>Bacteria</taxon>
        <taxon>Candidatus Liptoniibacteriota</taxon>
    </lineage>
</organism>
<dbReference type="NCBIfam" id="NF008102">
    <property type="entry name" value="PRK10847.1"/>
    <property type="match status" value="1"/>
</dbReference>
<keyword evidence="4 7" id="KW-0812">Transmembrane</keyword>
<dbReference type="PANTHER" id="PTHR30353:SF0">
    <property type="entry name" value="TRANSMEMBRANE PROTEIN"/>
    <property type="match status" value="1"/>
</dbReference>